<evidence type="ECO:0000256" key="1">
    <source>
        <dbReference type="SAM" id="Phobius"/>
    </source>
</evidence>
<keyword evidence="3" id="KW-1185">Reference proteome</keyword>
<dbReference type="RefSeq" id="WP_356498571.1">
    <property type="nucleotide sequence ID" value="NZ_JBEXEF010000006.1"/>
</dbReference>
<dbReference type="EMBL" id="JBEXIP010000019">
    <property type="protein sequence ID" value="MET8435652.1"/>
    <property type="molecule type" value="Genomic_DNA"/>
</dbReference>
<keyword evidence="1" id="KW-0812">Transmembrane</keyword>
<accession>A0ABV2UCR9</accession>
<evidence type="ECO:0008006" key="4">
    <source>
        <dbReference type="Google" id="ProtNLM"/>
    </source>
</evidence>
<feature type="transmembrane region" description="Helical" evidence="1">
    <location>
        <begin position="29"/>
        <end position="49"/>
    </location>
</feature>
<comment type="caution">
    <text evidence="2">The sequence shown here is derived from an EMBL/GenBank/DDBJ whole genome shotgun (WGS) entry which is preliminary data.</text>
</comment>
<reference evidence="2 3" key="1">
    <citation type="submission" date="2024-06" db="EMBL/GenBank/DDBJ databases">
        <title>The Natural Products Discovery Center: Release of the First 8490 Sequenced Strains for Exploring Actinobacteria Biosynthetic Diversity.</title>
        <authorList>
            <person name="Kalkreuter E."/>
            <person name="Kautsar S.A."/>
            <person name="Yang D."/>
            <person name="Bader C.D."/>
            <person name="Teijaro C.N."/>
            <person name="Fluegel L."/>
            <person name="Davis C.M."/>
            <person name="Simpson J.R."/>
            <person name="Lauterbach L."/>
            <person name="Steele A.D."/>
            <person name="Gui C."/>
            <person name="Meng S."/>
            <person name="Li G."/>
            <person name="Viehrig K."/>
            <person name="Ye F."/>
            <person name="Su P."/>
            <person name="Kiefer A.F."/>
            <person name="Nichols A."/>
            <person name="Cepeda A.J."/>
            <person name="Yan W."/>
            <person name="Fan B."/>
            <person name="Jiang Y."/>
            <person name="Adhikari A."/>
            <person name="Zheng C.-J."/>
            <person name="Schuster L."/>
            <person name="Cowan T.M."/>
            <person name="Smanski M.J."/>
            <person name="Chevrette M.G."/>
            <person name="De Carvalho L.P.S."/>
            <person name="Shen B."/>
        </authorList>
    </citation>
    <scope>NUCLEOTIDE SEQUENCE [LARGE SCALE GENOMIC DNA]</scope>
    <source>
        <strain evidence="2 3">NPDC005137</strain>
    </source>
</reference>
<name>A0ABV2UCR9_9ACTN</name>
<protein>
    <recommendedName>
        <fullName evidence="4">Integral membrane protein</fullName>
    </recommendedName>
</protein>
<evidence type="ECO:0000313" key="3">
    <source>
        <dbReference type="Proteomes" id="UP001550044"/>
    </source>
</evidence>
<gene>
    <name evidence="2" type="ORF">ABZV61_23275</name>
</gene>
<feature type="transmembrane region" description="Helical" evidence="1">
    <location>
        <begin position="56"/>
        <end position="76"/>
    </location>
</feature>
<sequence>MWIATAAMILVFVLGLASAIGKARQGQWWTAGAVLLPVLGMVGILLGGVAWQSTSLFWLGCLLVVAGFGAEAMTYWRTRTPGTDKAVR</sequence>
<organism evidence="2 3">
    <name type="scientific">Streptomyces sp. 900116325</name>
    <dbReference type="NCBI Taxonomy" id="3154295"/>
    <lineage>
        <taxon>Bacteria</taxon>
        <taxon>Bacillati</taxon>
        <taxon>Actinomycetota</taxon>
        <taxon>Actinomycetes</taxon>
        <taxon>Kitasatosporales</taxon>
        <taxon>Streptomycetaceae</taxon>
        <taxon>Streptomyces</taxon>
    </lineage>
</organism>
<evidence type="ECO:0000313" key="2">
    <source>
        <dbReference type="EMBL" id="MET8435652.1"/>
    </source>
</evidence>
<keyword evidence="1" id="KW-0472">Membrane</keyword>
<dbReference type="Proteomes" id="UP001550044">
    <property type="component" value="Unassembled WGS sequence"/>
</dbReference>
<keyword evidence="1" id="KW-1133">Transmembrane helix</keyword>
<proteinExistence type="predicted"/>